<protein>
    <submittedName>
        <fullName evidence="2">Uncharacterized protein</fullName>
    </submittedName>
</protein>
<organism evidence="2">
    <name type="scientific">marine sediment metagenome</name>
    <dbReference type="NCBI Taxonomy" id="412755"/>
    <lineage>
        <taxon>unclassified sequences</taxon>
        <taxon>metagenomes</taxon>
        <taxon>ecological metagenomes</taxon>
    </lineage>
</organism>
<evidence type="ECO:0000313" key="2">
    <source>
        <dbReference type="EMBL" id="KKK56371.1"/>
    </source>
</evidence>
<name>A0A0F8Z8H6_9ZZZZ</name>
<feature type="transmembrane region" description="Helical" evidence="1">
    <location>
        <begin position="12"/>
        <end position="34"/>
    </location>
</feature>
<dbReference type="EMBL" id="LAZR01065026">
    <property type="protein sequence ID" value="KKK56371.1"/>
    <property type="molecule type" value="Genomic_DNA"/>
</dbReference>
<comment type="caution">
    <text evidence="2">The sequence shown here is derived from an EMBL/GenBank/DDBJ whole genome shotgun (WGS) entry which is preliminary data.</text>
</comment>
<evidence type="ECO:0000256" key="1">
    <source>
        <dbReference type="SAM" id="Phobius"/>
    </source>
</evidence>
<keyword evidence="1" id="KW-0812">Transmembrane</keyword>
<dbReference type="AlphaFoldDB" id="A0A0F8Z8H6"/>
<reference evidence="2" key="1">
    <citation type="journal article" date="2015" name="Nature">
        <title>Complex archaea that bridge the gap between prokaryotes and eukaryotes.</title>
        <authorList>
            <person name="Spang A."/>
            <person name="Saw J.H."/>
            <person name="Jorgensen S.L."/>
            <person name="Zaremba-Niedzwiedzka K."/>
            <person name="Martijn J."/>
            <person name="Lind A.E."/>
            <person name="van Eijk R."/>
            <person name="Schleper C."/>
            <person name="Guy L."/>
            <person name="Ettema T.J."/>
        </authorList>
    </citation>
    <scope>NUCLEOTIDE SEQUENCE</scope>
</reference>
<accession>A0A0F8Z8H6</accession>
<keyword evidence="1" id="KW-1133">Transmembrane helix</keyword>
<sequence>MELTTGDISVIIGLLVTIVIAIVGAVVSFSFLVWRVGTWTGHANARGKTLTTLLERLDESIQDAHSRIDRHTEHHQ</sequence>
<keyword evidence="1" id="KW-0472">Membrane</keyword>
<gene>
    <name evidence="2" type="ORF">LCGC14_3065190</name>
</gene>
<proteinExistence type="predicted"/>